<dbReference type="GeneID" id="17294229"/>
<dbReference type="RefSeq" id="XP_005824521.1">
    <property type="nucleotide sequence ID" value="XM_005824464.1"/>
</dbReference>
<dbReference type="HOGENOM" id="CLU_3000490_0_0_1"/>
<evidence type="ECO:0000313" key="1">
    <source>
        <dbReference type="EMBL" id="EKX37541.1"/>
    </source>
</evidence>
<accession>L1IMQ2</accession>
<evidence type="ECO:0000313" key="2">
    <source>
        <dbReference type="EnsemblProtists" id="EKX37541"/>
    </source>
</evidence>
<dbReference type="KEGG" id="gtt:GUITHDRAFT_154959"/>
<protein>
    <submittedName>
        <fullName evidence="1 2">Uncharacterized protein</fullName>
    </submittedName>
</protein>
<dbReference type="Proteomes" id="UP000011087">
    <property type="component" value="Unassembled WGS sequence"/>
</dbReference>
<evidence type="ECO:0000313" key="3">
    <source>
        <dbReference type="Proteomes" id="UP000011087"/>
    </source>
</evidence>
<gene>
    <name evidence="1" type="ORF">GUITHDRAFT_154959</name>
</gene>
<dbReference type="EnsemblProtists" id="EKX37541">
    <property type="protein sequence ID" value="EKX37541"/>
    <property type="gene ID" value="GUITHDRAFT_154959"/>
</dbReference>
<reference evidence="3" key="2">
    <citation type="submission" date="2012-11" db="EMBL/GenBank/DDBJ databases">
        <authorList>
            <person name="Kuo A."/>
            <person name="Curtis B.A."/>
            <person name="Tanifuji G."/>
            <person name="Burki F."/>
            <person name="Gruber A."/>
            <person name="Irimia M."/>
            <person name="Maruyama S."/>
            <person name="Arias M.C."/>
            <person name="Ball S.G."/>
            <person name="Gile G.H."/>
            <person name="Hirakawa Y."/>
            <person name="Hopkins J.F."/>
            <person name="Rensing S.A."/>
            <person name="Schmutz J."/>
            <person name="Symeonidi A."/>
            <person name="Elias M."/>
            <person name="Eveleigh R.J."/>
            <person name="Herman E.K."/>
            <person name="Klute M.J."/>
            <person name="Nakayama T."/>
            <person name="Obornik M."/>
            <person name="Reyes-Prieto A."/>
            <person name="Armbrust E.V."/>
            <person name="Aves S.J."/>
            <person name="Beiko R.G."/>
            <person name="Coutinho P."/>
            <person name="Dacks J.B."/>
            <person name="Durnford D.G."/>
            <person name="Fast N.M."/>
            <person name="Green B.R."/>
            <person name="Grisdale C."/>
            <person name="Hempe F."/>
            <person name="Henrissat B."/>
            <person name="Hoppner M.P."/>
            <person name="Ishida K.-I."/>
            <person name="Kim E."/>
            <person name="Koreny L."/>
            <person name="Kroth P.G."/>
            <person name="Liu Y."/>
            <person name="Malik S.-B."/>
            <person name="Maier U.G."/>
            <person name="McRose D."/>
            <person name="Mock T."/>
            <person name="Neilson J.A."/>
            <person name="Onodera N.T."/>
            <person name="Poole A.M."/>
            <person name="Pritham E.J."/>
            <person name="Richards T.A."/>
            <person name="Rocap G."/>
            <person name="Roy S.W."/>
            <person name="Sarai C."/>
            <person name="Schaack S."/>
            <person name="Shirato S."/>
            <person name="Slamovits C.H."/>
            <person name="Spencer D.F."/>
            <person name="Suzuki S."/>
            <person name="Worden A.Z."/>
            <person name="Zauner S."/>
            <person name="Barry K."/>
            <person name="Bell C."/>
            <person name="Bharti A.K."/>
            <person name="Crow J.A."/>
            <person name="Grimwood J."/>
            <person name="Kramer R."/>
            <person name="Lindquist E."/>
            <person name="Lucas S."/>
            <person name="Salamov A."/>
            <person name="McFadden G.I."/>
            <person name="Lane C.E."/>
            <person name="Keeling P.J."/>
            <person name="Gray M.W."/>
            <person name="Grigoriev I.V."/>
            <person name="Archibald J.M."/>
        </authorList>
    </citation>
    <scope>NUCLEOTIDE SEQUENCE</scope>
    <source>
        <strain evidence="3">CCMP2712</strain>
    </source>
</reference>
<reference evidence="1 3" key="1">
    <citation type="journal article" date="2012" name="Nature">
        <title>Algal genomes reveal evolutionary mosaicism and the fate of nucleomorphs.</title>
        <authorList>
            <consortium name="DOE Joint Genome Institute"/>
            <person name="Curtis B.A."/>
            <person name="Tanifuji G."/>
            <person name="Burki F."/>
            <person name="Gruber A."/>
            <person name="Irimia M."/>
            <person name="Maruyama S."/>
            <person name="Arias M.C."/>
            <person name="Ball S.G."/>
            <person name="Gile G.H."/>
            <person name="Hirakawa Y."/>
            <person name="Hopkins J.F."/>
            <person name="Kuo A."/>
            <person name="Rensing S.A."/>
            <person name="Schmutz J."/>
            <person name="Symeonidi A."/>
            <person name="Elias M."/>
            <person name="Eveleigh R.J."/>
            <person name="Herman E.K."/>
            <person name="Klute M.J."/>
            <person name="Nakayama T."/>
            <person name="Obornik M."/>
            <person name="Reyes-Prieto A."/>
            <person name="Armbrust E.V."/>
            <person name="Aves S.J."/>
            <person name="Beiko R.G."/>
            <person name="Coutinho P."/>
            <person name="Dacks J.B."/>
            <person name="Durnford D.G."/>
            <person name="Fast N.M."/>
            <person name="Green B.R."/>
            <person name="Grisdale C.J."/>
            <person name="Hempel F."/>
            <person name="Henrissat B."/>
            <person name="Hoppner M.P."/>
            <person name="Ishida K."/>
            <person name="Kim E."/>
            <person name="Koreny L."/>
            <person name="Kroth P.G."/>
            <person name="Liu Y."/>
            <person name="Malik S.B."/>
            <person name="Maier U.G."/>
            <person name="McRose D."/>
            <person name="Mock T."/>
            <person name="Neilson J.A."/>
            <person name="Onodera N.T."/>
            <person name="Poole A.M."/>
            <person name="Pritham E.J."/>
            <person name="Richards T.A."/>
            <person name="Rocap G."/>
            <person name="Roy S.W."/>
            <person name="Sarai C."/>
            <person name="Schaack S."/>
            <person name="Shirato S."/>
            <person name="Slamovits C.H."/>
            <person name="Spencer D.F."/>
            <person name="Suzuki S."/>
            <person name="Worden A.Z."/>
            <person name="Zauner S."/>
            <person name="Barry K."/>
            <person name="Bell C."/>
            <person name="Bharti A.K."/>
            <person name="Crow J.A."/>
            <person name="Grimwood J."/>
            <person name="Kramer R."/>
            <person name="Lindquist E."/>
            <person name="Lucas S."/>
            <person name="Salamov A."/>
            <person name="McFadden G.I."/>
            <person name="Lane C.E."/>
            <person name="Keeling P.J."/>
            <person name="Gray M.W."/>
            <person name="Grigoriev I.V."/>
            <person name="Archibald J.M."/>
        </authorList>
    </citation>
    <scope>NUCLEOTIDE SEQUENCE</scope>
    <source>
        <strain evidence="1 3">CCMP2712</strain>
    </source>
</reference>
<reference evidence="2" key="3">
    <citation type="submission" date="2016-03" db="UniProtKB">
        <authorList>
            <consortium name="EnsemblProtists"/>
        </authorList>
    </citation>
    <scope>IDENTIFICATION</scope>
</reference>
<sequence length="57" mass="6464">MSKIARTSPICFHVVQTLYFFRALQSACNPTGPGEKIPCKRPILFFHIINSHVSSSW</sequence>
<dbReference type="EMBL" id="JH993058">
    <property type="protein sequence ID" value="EKX37541.1"/>
    <property type="molecule type" value="Genomic_DNA"/>
</dbReference>
<proteinExistence type="predicted"/>
<dbReference type="PaxDb" id="55529-EKX37541"/>
<name>L1IMQ2_GUITC</name>
<organism evidence="1">
    <name type="scientific">Guillardia theta (strain CCMP2712)</name>
    <name type="common">Cryptophyte</name>
    <dbReference type="NCBI Taxonomy" id="905079"/>
    <lineage>
        <taxon>Eukaryota</taxon>
        <taxon>Cryptophyceae</taxon>
        <taxon>Pyrenomonadales</taxon>
        <taxon>Geminigeraceae</taxon>
        <taxon>Guillardia</taxon>
    </lineage>
</organism>
<keyword evidence="3" id="KW-1185">Reference proteome</keyword>
<dbReference type="AlphaFoldDB" id="L1IMQ2"/>